<reference evidence="2" key="1">
    <citation type="submission" date="2010-04" db="EMBL/GenBank/DDBJ databases">
        <title>Complete genome sequence of Nitrosococcus halophilus Nc4, a salt-adapted, aerobic obligate ammonia-oxidizing sulfur purple bacterium.</title>
        <authorList>
            <consortium name="US DOE Joint Genome Institute"/>
            <person name="Campbell M.A."/>
            <person name="Malfatti S.A."/>
            <person name="Chain P.S.G."/>
            <person name="Heidelberg J.F."/>
            <person name="Ward B.B."/>
            <person name="Klotz M.G."/>
        </authorList>
    </citation>
    <scope>NUCLEOTIDE SEQUENCE [LARGE SCALE GENOMIC DNA]</scope>
    <source>
        <strain evidence="2">Nc4</strain>
    </source>
</reference>
<evidence type="ECO:0000313" key="2">
    <source>
        <dbReference type="Proteomes" id="UP000001844"/>
    </source>
</evidence>
<name>D5C044_NITHN</name>
<dbReference type="AlphaFoldDB" id="D5C044"/>
<organism evidence="1 2">
    <name type="scientific">Nitrosococcus halophilus (strain Nc4)</name>
    <dbReference type="NCBI Taxonomy" id="472759"/>
    <lineage>
        <taxon>Bacteria</taxon>
        <taxon>Pseudomonadati</taxon>
        <taxon>Pseudomonadota</taxon>
        <taxon>Gammaproteobacteria</taxon>
        <taxon>Chromatiales</taxon>
        <taxon>Chromatiaceae</taxon>
        <taxon>Nitrosococcus</taxon>
    </lineage>
</organism>
<protein>
    <submittedName>
        <fullName evidence="1">PEP-CTERM system associated protein</fullName>
    </submittedName>
</protein>
<proteinExistence type="predicted"/>
<dbReference type="EMBL" id="CP001798">
    <property type="protein sequence ID" value="ADE16291.1"/>
    <property type="molecule type" value="Genomic_DNA"/>
</dbReference>
<dbReference type="Proteomes" id="UP000001844">
    <property type="component" value="Chromosome"/>
</dbReference>
<dbReference type="SUPFAM" id="SSF56935">
    <property type="entry name" value="Porins"/>
    <property type="match status" value="1"/>
</dbReference>
<dbReference type="OrthoDB" id="5567701at2"/>
<dbReference type="NCBIfam" id="TIGR03016">
    <property type="entry name" value="pepcterm_hypo_1"/>
    <property type="match status" value="2"/>
</dbReference>
<evidence type="ECO:0000313" key="1">
    <source>
        <dbReference type="EMBL" id="ADE16291.1"/>
    </source>
</evidence>
<keyword evidence="2" id="KW-1185">Reference proteome</keyword>
<dbReference type="InterPro" id="IPR017467">
    <property type="entry name" value="CHP03016_PEP-CTERM"/>
</dbReference>
<accession>D5C044</accession>
<dbReference type="STRING" id="472759.Nhal_3242"/>
<dbReference type="HOGENOM" id="CLU_037738_1_0_6"/>
<gene>
    <name evidence="1" type="ordered locus">Nhal_3242</name>
</gene>
<sequence length="572" mass="61063">MRARDYFACLGGVIFLLFDPPVDAAEWNFIPIFGVGEVYTDNVTLAPSGEEQDEFITQIIPGFSLQGIGSHLKLRANYRMQNLLYAEQSSRNTTFHQLQAAATAELIERHFFFDIRSTVFQALVSPSGAVPPSSTLGTAGLIGGGGGGGFGGGGFGGGGCGGGFGGGGLGGGGLGGGGLGGGGLGGGGLGGGGLGGGGLGGGGLGGGGMGGGGMGSSGFGSGGGTGNVFATGNTTDVITLQLSPCYRWQWGRSALAAVRYQRQEVFLGEEELSNTSTDQISAWVQSGPRFNRLSWRLSANQRYRHQEGAPRTRFANYLLGFRLRLFHKIAAFGLLGYEDNTFRRQEEGGDTSGSFWNVGLSFNPSRRTYIEGGVGERFFGTTGFLRASYGTRRSRLSATYSQSFFTSDQLLLEQPVFVLTDAFGNPVTDPTGDAVLVQLDQPAFTSETFLSTRITLSWAYQMGKSQVQLNTFQVKREFQEAGEDEKVKGVNAFWGWRIAPHTSAFLGGQWQNRTFQDSPRSDDIWYTSLALVHNFAEDWNLAVRYAYGLRDSTDDDVDYNVNLVTANVTVFF</sequence>
<dbReference type="eggNOG" id="COG5338">
    <property type="taxonomic scope" value="Bacteria"/>
</dbReference>
<dbReference type="RefSeq" id="WP_013034140.1">
    <property type="nucleotide sequence ID" value="NC_013960.1"/>
</dbReference>
<dbReference type="KEGG" id="nhl:Nhal_3242"/>